<feature type="signal peptide" evidence="4">
    <location>
        <begin position="1"/>
        <end position="17"/>
    </location>
</feature>
<sequence length="207" mass="22743">MHSLLLLLFSLPTLLLSHGILISPPTRAPGPASLSYCGESITGIIKADNQSGIEALHKASVTSKDYHADKCNLLLCKGLQLEDNEKNVQTWSPGEEVVLKVWTRIPHVGWWSVGIVDAGSLLLVGGGSVWGFLRTKVEANMMVDFEIEVVIPKVFPRCAVPGDCVLQWTWFGRVVKQTYESCVDFVVVPESYEVGGGDDEKQKYISQ</sequence>
<keyword evidence="3" id="KW-0812">Transmembrane</keyword>
<keyword evidence="6" id="KW-1185">Reference proteome</keyword>
<name>A0A194WW74_MOLSC</name>
<proteinExistence type="predicted"/>
<dbReference type="Proteomes" id="UP000070700">
    <property type="component" value="Unassembled WGS sequence"/>
</dbReference>
<protein>
    <submittedName>
        <fullName evidence="5">Uncharacterized protein</fullName>
    </submittedName>
</protein>
<comment type="cofactor">
    <cofactor evidence="1">
        <name>Cu(2+)</name>
        <dbReference type="ChEBI" id="CHEBI:29036"/>
    </cofactor>
</comment>
<organism evidence="5 6">
    <name type="scientific">Mollisia scopiformis</name>
    <name type="common">Conifer needle endophyte fungus</name>
    <name type="synonym">Phialocephala scopiformis</name>
    <dbReference type="NCBI Taxonomy" id="149040"/>
    <lineage>
        <taxon>Eukaryota</taxon>
        <taxon>Fungi</taxon>
        <taxon>Dikarya</taxon>
        <taxon>Ascomycota</taxon>
        <taxon>Pezizomycotina</taxon>
        <taxon>Leotiomycetes</taxon>
        <taxon>Helotiales</taxon>
        <taxon>Mollisiaceae</taxon>
        <taxon>Mollisia</taxon>
    </lineage>
</organism>
<keyword evidence="3" id="KW-1133">Transmembrane helix</keyword>
<dbReference type="AlphaFoldDB" id="A0A194WW74"/>
<dbReference type="InterPro" id="IPR052282">
    <property type="entry name" value="Starch-active_LPMO"/>
</dbReference>
<dbReference type="GeneID" id="28822001"/>
<evidence type="ECO:0000313" key="6">
    <source>
        <dbReference type="Proteomes" id="UP000070700"/>
    </source>
</evidence>
<dbReference type="OrthoDB" id="120613at2759"/>
<dbReference type="KEGG" id="psco:LY89DRAFT_653974"/>
<evidence type="ECO:0000256" key="3">
    <source>
        <dbReference type="SAM" id="Phobius"/>
    </source>
</evidence>
<dbReference type="InParanoid" id="A0A194WW74"/>
<dbReference type="EMBL" id="KQ947425">
    <property type="protein sequence ID" value="KUJ12220.1"/>
    <property type="molecule type" value="Genomic_DNA"/>
</dbReference>
<dbReference type="RefSeq" id="XP_018066575.1">
    <property type="nucleotide sequence ID" value="XM_018212275.1"/>
</dbReference>
<evidence type="ECO:0000256" key="4">
    <source>
        <dbReference type="SAM" id="SignalP"/>
    </source>
</evidence>
<feature type="transmembrane region" description="Helical" evidence="3">
    <location>
        <begin position="108"/>
        <end position="133"/>
    </location>
</feature>
<keyword evidence="2" id="KW-0186">Copper</keyword>
<evidence type="ECO:0000256" key="1">
    <source>
        <dbReference type="ARBA" id="ARBA00001973"/>
    </source>
</evidence>
<dbReference type="PANTHER" id="PTHR36575:SF2">
    <property type="entry name" value="CHITIN-BINDING TYPE-4 DOMAIN-CONTAINING PROTEIN-RELATED"/>
    <property type="match status" value="1"/>
</dbReference>
<gene>
    <name evidence="5" type="ORF">LY89DRAFT_653974</name>
</gene>
<evidence type="ECO:0000313" key="5">
    <source>
        <dbReference type="EMBL" id="KUJ12220.1"/>
    </source>
</evidence>
<keyword evidence="4" id="KW-0732">Signal</keyword>
<keyword evidence="3" id="KW-0472">Membrane</keyword>
<accession>A0A194WW74</accession>
<feature type="chain" id="PRO_5008267597" evidence="4">
    <location>
        <begin position="18"/>
        <end position="207"/>
    </location>
</feature>
<evidence type="ECO:0000256" key="2">
    <source>
        <dbReference type="ARBA" id="ARBA00023008"/>
    </source>
</evidence>
<reference evidence="5 6" key="1">
    <citation type="submission" date="2015-10" db="EMBL/GenBank/DDBJ databases">
        <title>Full genome of DAOMC 229536 Phialocephala scopiformis, a fungal endophyte of spruce producing the potent anti-insectan compound rugulosin.</title>
        <authorList>
            <consortium name="DOE Joint Genome Institute"/>
            <person name="Walker A.K."/>
            <person name="Frasz S.L."/>
            <person name="Seifert K.A."/>
            <person name="Miller J.D."/>
            <person name="Mondo S.J."/>
            <person name="Labutti K."/>
            <person name="Lipzen A."/>
            <person name="Dockter R."/>
            <person name="Kennedy M."/>
            <person name="Grigoriev I.V."/>
            <person name="Spatafora J.W."/>
        </authorList>
    </citation>
    <scope>NUCLEOTIDE SEQUENCE [LARGE SCALE GENOMIC DNA]</scope>
    <source>
        <strain evidence="5 6">CBS 120377</strain>
    </source>
</reference>
<dbReference type="PANTHER" id="PTHR36575">
    <property type="entry name" value="BINDING PROTEIN, PUTATIVE (AFU_ORTHOLOGUE AFUA_1G14430)-RELATED"/>
    <property type="match status" value="1"/>
</dbReference>